<dbReference type="EMBL" id="HBEL01042476">
    <property type="protein sequence ID" value="CAD8423649.1"/>
    <property type="molecule type" value="Transcribed_RNA"/>
</dbReference>
<feature type="region of interest" description="Disordered" evidence="1">
    <location>
        <begin position="61"/>
        <end position="101"/>
    </location>
</feature>
<organism evidence="2">
    <name type="scientific">Proboscia inermis</name>
    <dbReference type="NCBI Taxonomy" id="420281"/>
    <lineage>
        <taxon>Eukaryota</taxon>
        <taxon>Sar</taxon>
        <taxon>Stramenopiles</taxon>
        <taxon>Ochrophyta</taxon>
        <taxon>Bacillariophyta</taxon>
        <taxon>Coscinodiscophyceae</taxon>
        <taxon>Rhizosoleniophycidae</taxon>
        <taxon>Rhizosoleniales</taxon>
        <taxon>Rhizosoleniaceae</taxon>
        <taxon>Proboscia</taxon>
    </lineage>
</organism>
<protein>
    <submittedName>
        <fullName evidence="2">Uncharacterized protein</fullName>
    </submittedName>
</protein>
<accession>A0A7S0CJE6</accession>
<evidence type="ECO:0000256" key="1">
    <source>
        <dbReference type="SAM" id="MobiDB-lite"/>
    </source>
</evidence>
<evidence type="ECO:0000313" key="2">
    <source>
        <dbReference type="EMBL" id="CAD8423649.1"/>
    </source>
</evidence>
<feature type="compositionally biased region" description="Basic and acidic residues" evidence="1">
    <location>
        <begin position="67"/>
        <end position="86"/>
    </location>
</feature>
<sequence>MPLTNENHHIPRHPGIRENNVSRNHNPWDQRYFQREQAFDNQDYYSTRPDAVSHYNASNTYQQTTFQDRRAFDQSYRPRQDNEDHYYYQGCHDYSSSSHSP</sequence>
<feature type="region of interest" description="Disordered" evidence="1">
    <location>
        <begin position="1"/>
        <end position="28"/>
    </location>
</feature>
<dbReference type="AlphaFoldDB" id="A0A7S0CJE6"/>
<proteinExistence type="predicted"/>
<gene>
    <name evidence="2" type="ORF">PINE0816_LOCUS19807</name>
</gene>
<reference evidence="2" key="1">
    <citation type="submission" date="2021-01" db="EMBL/GenBank/DDBJ databases">
        <authorList>
            <person name="Corre E."/>
            <person name="Pelletier E."/>
            <person name="Niang G."/>
            <person name="Scheremetjew M."/>
            <person name="Finn R."/>
            <person name="Kale V."/>
            <person name="Holt S."/>
            <person name="Cochrane G."/>
            <person name="Meng A."/>
            <person name="Brown T."/>
            <person name="Cohen L."/>
        </authorList>
    </citation>
    <scope>NUCLEOTIDE SEQUENCE</scope>
    <source>
        <strain evidence="2">CCAP1064/1</strain>
    </source>
</reference>
<name>A0A7S0CJE6_9STRA</name>